<feature type="region of interest" description="Disordered" evidence="1">
    <location>
        <begin position="437"/>
        <end position="475"/>
    </location>
</feature>
<dbReference type="EMBL" id="JAIWYP010000001">
    <property type="protein sequence ID" value="KAH3891309.1"/>
    <property type="molecule type" value="Genomic_DNA"/>
</dbReference>
<organism evidence="2 3">
    <name type="scientific">Dreissena polymorpha</name>
    <name type="common">Zebra mussel</name>
    <name type="synonym">Mytilus polymorpha</name>
    <dbReference type="NCBI Taxonomy" id="45954"/>
    <lineage>
        <taxon>Eukaryota</taxon>
        <taxon>Metazoa</taxon>
        <taxon>Spiralia</taxon>
        <taxon>Lophotrochozoa</taxon>
        <taxon>Mollusca</taxon>
        <taxon>Bivalvia</taxon>
        <taxon>Autobranchia</taxon>
        <taxon>Heteroconchia</taxon>
        <taxon>Euheterodonta</taxon>
        <taxon>Imparidentia</taxon>
        <taxon>Neoheterodontei</taxon>
        <taxon>Myida</taxon>
        <taxon>Dreissenoidea</taxon>
        <taxon>Dreissenidae</taxon>
        <taxon>Dreissena</taxon>
    </lineage>
</organism>
<protein>
    <submittedName>
        <fullName evidence="2">Uncharacterized protein</fullName>
    </submittedName>
</protein>
<name>A0A9D4NCK8_DREPO</name>
<accession>A0A9D4NCK8</accession>
<dbReference type="Proteomes" id="UP000828390">
    <property type="component" value="Unassembled WGS sequence"/>
</dbReference>
<proteinExistence type="predicted"/>
<sequence>MKNVDMGSLMKNFDLGSITGLLKNIDIGSLMKTAGPMMAAMKGLNLGPVADIMSTIAPMTDMLRGFDIKSAIDMVKEKPIDLERLINLKDAAWDFLEQKGVPMDDPVAFVNFVHQKVKDLHLPADLDLTPIFNVLHGQLEAMGMPEDKTKIKQWLMDMAGLSGIKDIEELKDPEVLTQVAIKKAFRMMGLDENSDPQQVVDRVHEQLIDEAKKVGASINKDASPEDVMKEMDKVLTKRLNDVFGMDAESAMPDELHRALTNKLQEHGFPVHDFGAMKKHVMDIVMKELVKTVTPMIMNLFMGGSAQPPHPPMMPPMLPPHIPINLAVSVNVEGPAAPQIVQMPVPRYLHGAEPALEHEDLDDMDDQSVYEHIMVVRQALMSGEMPEEILQEMIEDLMNARLKSRVLAVRNMFLADRLAAMEHEMDAMNMQMSRMRMQPRLAAPSRQMVPRRQAPRRNAESPSESPESPFSVTILA</sequence>
<dbReference type="AlphaFoldDB" id="A0A9D4NCK8"/>
<keyword evidence="3" id="KW-1185">Reference proteome</keyword>
<reference evidence="2" key="2">
    <citation type="submission" date="2020-11" db="EMBL/GenBank/DDBJ databases">
        <authorList>
            <person name="McCartney M.A."/>
            <person name="Auch B."/>
            <person name="Kono T."/>
            <person name="Mallez S."/>
            <person name="Becker A."/>
            <person name="Gohl D.M."/>
            <person name="Silverstein K.A.T."/>
            <person name="Koren S."/>
            <person name="Bechman K.B."/>
            <person name="Herman A."/>
            <person name="Abrahante J.E."/>
            <person name="Garbe J."/>
        </authorList>
    </citation>
    <scope>NUCLEOTIDE SEQUENCE</scope>
    <source>
        <strain evidence="2">Duluth1</strain>
        <tissue evidence="2">Whole animal</tissue>
    </source>
</reference>
<gene>
    <name evidence="2" type="ORF">DPMN_015403</name>
</gene>
<evidence type="ECO:0000313" key="3">
    <source>
        <dbReference type="Proteomes" id="UP000828390"/>
    </source>
</evidence>
<comment type="caution">
    <text evidence="2">The sequence shown here is derived from an EMBL/GenBank/DDBJ whole genome shotgun (WGS) entry which is preliminary data.</text>
</comment>
<evidence type="ECO:0000313" key="2">
    <source>
        <dbReference type="EMBL" id="KAH3891309.1"/>
    </source>
</evidence>
<evidence type="ECO:0000256" key="1">
    <source>
        <dbReference type="SAM" id="MobiDB-lite"/>
    </source>
</evidence>
<feature type="compositionally biased region" description="Low complexity" evidence="1">
    <location>
        <begin position="459"/>
        <end position="468"/>
    </location>
</feature>
<reference evidence="2" key="1">
    <citation type="journal article" date="2019" name="bioRxiv">
        <title>The Genome of the Zebra Mussel, Dreissena polymorpha: A Resource for Invasive Species Research.</title>
        <authorList>
            <person name="McCartney M.A."/>
            <person name="Auch B."/>
            <person name="Kono T."/>
            <person name="Mallez S."/>
            <person name="Zhang Y."/>
            <person name="Obille A."/>
            <person name="Becker A."/>
            <person name="Abrahante J.E."/>
            <person name="Garbe J."/>
            <person name="Badalamenti J.P."/>
            <person name="Herman A."/>
            <person name="Mangelson H."/>
            <person name="Liachko I."/>
            <person name="Sullivan S."/>
            <person name="Sone E.D."/>
            <person name="Koren S."/>
            <person name="Silverstein K.A.T."/>
            <person name="Beckman K.B."/>
            <person name="Gohl D.M."/>
        </authorList>
    </citation>
    <scope>NUCLEOTIDE SEQUENCE</scope>
    <source>
        <strain evidence="2">Duluth1</strain>
        <tissue evidence="2">Whole animal</tissue>
    </source>
</reference>